<dbReference type="EMBL" id="CP000050">
    <property type="protein sequence ID" value="AAY50952.1"/>
    <property type="molecule type" value="Genomic_DNA"/>
</dbReference>
<dbReference type="Proteomes" id="UP000000420">
    <property type="component" value="Chromosome"/>
</dbReference>
<name>A0A0H2XBZ3_XANC8</name>
<proteinExistence type="predicted"/>
<sequence>MFQEGVAMPTAPSMPAAVPGYLLPASAHGLLWDVGEVLRRLAARAAIEQASDDPAQQLLSQPGVLSQALRSLSARIDVALQQCVAAPITNTRHPGAP</sequence>
<protein>
    <submittedName>
        <fullName evidence="1">Uncharacterized protein</fullName>
    </submittedName>
</protein>
<reference evidence="1 2" key="1">
    <citation type="journal article" date="2005" name="Genome Res.">
        <title>Comparative and functional genomic analyses of the pathogenicity of phytopathogen Xanthomonas campestris pv. campestris.</title>
        <authorList>
            <person name="Qian W."/>
            <person name="Jia Y."/>
            <person name="Ren S.X."/>
            <person name="He Y.Q."/>
            <person name="Feng J.X."/>
            <person name="Lu L.F."/>
            <person name="Sun Q."/>
            <person name="Ying G."/>
            <person name="Tang D.J."/>
            <person name="Tang H."/>
            <person name="Wu W."/>
            <person name="Hao P."/>
            <person name="Wang L."/>
            <person name="Jiang B.L."/>
            <person name="Zeng S."/>
            <person name="Gu W.Y."/>
            <person name="Lu G."/>
            <person name="Rong L."/>
            <person name="Tian Y."/>
            <person name="Yao Z."/>
            <person name="Fu G."/>
            <person name="Chen B."/>
            <person name="Fang R."/>
            <person name="Qiang B."/>
            <person name="Chen Z."/>
            <person name="Zhao G.P."/>
            <person name="Tang J.L."/>
            <person name="He C."/>
        </authorList>
    </citation>
    <scope>NUCLEOTIDE SEQUENCE [LARGE SCALE GENOMIC DNA]</scope>
    <source>
        <strain evidence="1 2">8004</strain>
    </source>
</reference>
<evidence type="ECO:0000313" key="2">
    <source>
        <dbReference type="Proteomes" id="UP000000420"/>
    </source>
</evidence>
<dbReference type="NCBIfam" id="NF047335">
    <property type="entry name" value="T3SS_XAC0095"/>
    <property type="match status" value="1"/>
</dbReference>
<dbReference type="KEGG" id="xcb:XC_3912"/>
<dbReference type="InterPro" id="IPR058099">
    <property type="entry name" value="T3SS_XAC0095_dom"/>
</dbReference>
<dbReference type="AlphaFoldDB" id="A0A0H2XBZ3"/>
<dbReference type="HOGENOM" id="CLU_183138_0_0_6"/>
<evidence type="ECO:0000313" key="1">
    <source>
        <dbReference type="EMBL" id="AAY50952.1"/>
    </source>
</evidence>
<organism evidence="1 2">
    <name type="scientific">Xanthomonas campestris pv. campestris (strain 8004)</name>
    <dbReference type="NCBI Taxonomy" id="314565"/>
    <lineage>
        <taxon>Bacteria</taxon>
        <taxon>Pseudomonadati</taxon>
        <taxon>Pseudomonadota</taxon>
        <taxon>Gammaproteobacteria</taxon>
        <taxon>Lysobacterales</taxon>
        <taxon>Lysobacteraceae</taxon>
        <taxon>Xanthomonas</taxon>
    </lineage>
</organism>
<accession>A0A0H2XBZ3</accession>
<gene>
    <name evidence="1" type="ordered locus">XC_3912</name>
</gene>